<accession>A0AAW2S5W9</accession>
<reference evidence="4" key="2">
    <citation type="journal article" date="2024" name="Plant">
        <title>Genomic evolution and insights into agronomic trait innovations of Sesamum species.</title>
        <authorList>
            <person name="Miao H."/>
            <person name="Wang L."/>
            <person name="Qu L."/>
            <person name="Liu H."/>
            <person name="Sun Y."/>
            <person name="Le M."/>
            <person name="Wang Q."/>
            <person name="Wei S."/>
            <person name="Zheng Y."/>
            <person name="Lin W."/>
            <person name="Duan Y."/>
            <person name="Cao H."/>
            <person name="Xiong S."/>
            <person name="Wang X."/>
            <person name="Wei L."/>
            <person name="Li C."/>
            <person name="Ma Q."/>
            <person name="Ju M."/>
            <person name="Zhao R."/>
            <person name="Li G."/>
            <person name="Mu C."/>
            <person name="Tian Q."/>
            <person name="Mei H."/>
            <person name="Zhang T."/>
            <person name="Gao T."/>
            <person name="Zhang H."/>
        </authorList>
    </citation>
    <scope>NUCLEOTIDE SEQUENCE</scope>
    <source>
        <strain evidence="4">G02</strain>
    </source>
</reference>
<evidence type="ECO:0000259" key="3">
    <source>
        <dbReference type="PROSITE" id="PS51371"/>
    </source>
</evidence>
<feature type="domain" description="CBS" evidence="3">
    <location>
        <begin position="186"/>
        <end position="223"/>
    </location>
</feature>
<dbReference type="InterPro" id="IPR000644">
    <property type="entry name" value="CBS_dom"/>
</dbReference>
<dbReference type="SUPFAM" id="SSF54631">
    <property type="entry name" value="CBS-domain pair"/>
    <property type="match status" value="1"/>
</dbReference>
<dbReference type="Gene3D" id="3.10.580.10">
    <property type="entry name" value="CBS-domain"/>
    <property type="match status" value="1"/>
</dbReference>
<evidence type="ECO:0000313" key="4">
    <source>
        <dbReference type="EMBL" id="KAL0387033.1"/>
    </source>
</evidence>
<dbReference type="SMART" id="SM00116">
    <property type="entry name" value="CBS"/>
    <property type="match status" value="2"/>
</dbReference>
<protein>
    <submittedName>
        <fullName evidence="4">CBS domain-containing protein CBSX1, chloroplastic</fullName>
    </submittedName>
</protein>
<keyword evidence="1" id="KW-0677">Repeat</keyword>
<dbReference type="PANTHER" id="PTHR48108:SF6">
    <property type="entry name" value="CBS DOMAIN-CONTAINING PROTEIN CBSX1, CHLOROPLASTIC"/>
    <property type="match status" value="1"/>
</dbReference>
<dbReference type="InterPro" id="IPR051462">
    <property type="entry name" value="CBS_domain-containing"/>
</dbReference>
<evidence type="ECO:0000256" key="2">
    <source>
        <dbReference type="PROSITE-ProRule" id="PRU00703"/>
    </source>
</evidence>
<dbReference type="Gene3D" id="3.40.50.2000">
    <property type="entry name" value="Glycogen Phosphorylase B"/>
    <property type="match status" value="1"/>
</dbReference>
<keyword evidence="2" id="KW-0129">CBS domain</keyword>
<proteinExistence type="predicted"/>
<organism evidence="4">
    <name type="scientific">Sesamum radiatum</name>
    <name type="common">Black benniseed</name>
    <dbReference type="NCBI Taxonomy" id="300843"/>
    <lineage>
        <taxon>Eukaryota</taxon>
        <taxon>Viridiplantae</taxon>
        <taxon>Streptophyta</taxon>
        <taxon>Embryophyta</taxon>
        <taxon>Tracheophyta</taxon>
        <taxon>Spermatophyta</taxon>
        <taxon>Magnoliopsida</taxon>
        <taxon>eudicotyledons</taxon>
        <taxon>Gunneridae</taxon>
        <taxon>Pentapetalae</taxon>
        <taxon>asterids</taxon>
        <taxon>lamiids</taxon>
        <taxon>Lamiales</taxon>
        <taxon>Pedaliaceae</taxon>
        <taxon>Sesamum</taxon>
    </lineage>
</organism>
<gene>
    <name evidence="4" type="ORF">Sradi_2585100</name>
</gene>
<dbReference type="Pfam" id="PF00571">
    <property type="entry name" value="CBS"/>
    <property type="match status" value="2"/>
</dbReference>
<sequence>MDSVLLADFHAVFPRSGLISTGNGSSLPCIFTYYGRFPCLKPAVSCRASSGQRRRRRFSEFRRLDAAPFAAAGTTNSVPPREGIYTVGDFMTTKEHLHVVKPTTTVDEALETLVEKRITGFPVVDDDWKLVGVVSDYDLLALDSISGGGQEQETSIFPVVDSSWKTFNEIQKLLSKTNGKVVGDLMTPAPLVVRENTNLEDVVRLLLKTKYRRLPVVDGEGKLFSDVNCIGENCKLCHQLQEGSAVTVDLLAFLEMHLPFWINVWIKVGLGWKSSLEVEGVCAVFTRPLFGEQFFNEKLVTEVLRIGVATGGKRGALAKAVQLVTAGENGKAGC</sequence>
<dbReference type="InterPro" id="IPR046342">
    <property type="entry name" value="CBS_dom_sf"/>
</dbReference>
<reference evidence="4" key="1">
    <citation type="submission" date="2020-06" db="EMBL/GenBank/DDBJ databases">
        <authorList>
            <person name="Li T."/>
            <person name="Hu X."/>
            <person name="Zhang T."/>
            <person name="Song X."/>
            <person name="Zhang H."/>
            <person name="Dai N."/>
            <person name="Sheng W."/>
            <person name="Hou X."/>
            <person name="Wei L."/>
        </authorList>
    </citation>
    <scope>NUCLEOTIDE SEQUENCE</scope>
    <source>
        <strain evidence="4">G02</strain>
        <tissue evidence="4">Leaf</tissue>
    </source>
</reference>
<dbReference type="EMBL" id="JACGWJ010000011">
    <property type="protein sequence ID" value="KAL0387033.1"/>
    <property type="molecule type" value="Genomic_DNA"/>
</dbReference>
<comment type="caution">
    <text evidence="4">The sequence shown here is derived from an EMBL/GenBank/DDBJ whole genome shotgun (WGS) entry which is preliminary data.</text>
</comment>
<name>A0AAW2S5W9_SESRA</name>
<feature type="domain" description="CBS" evidence="3">
    <location>
        <begin position="91"/>
        <end position="151"/>
    </location>
</feature>
<dbReference type="PROSITE" id="PS51371">
    <property type="entry name" value="CBS"/>
    <property type="match status" value="2"/>
</dbReference>
<evidence type="ECO:0000256" key="1">
    <source>
        <dbReference type="ARBA" id="ARBA00022737"/>
    </source>
</evidence>
<dbReference type="AlphaFoldDB" id="A0AAW2S5W9"/>
<dbReference type="PANTHER" id="PTHR48108">
    <property type="entry name" value="CBS DOMAIN-CONTAINING PROTEIN CBSX2, CHLOROPLASTIC"/>
    <property type="match status" value="1"/>
</dbReference>